<dbReference type="GO" id="GO:0046872">
    <property type="term" value="F:metal ion binding"/>
    <property type="evidence" value="ECO:0007669"/>
    <property type="project" value="UniProtKB-KW"/>
</dbReference>
<keyword evidence="12" id="KW-0963">Cytoplasm</keyword>
<dbReference type="CDD" id="cd04413">
    <property type="entry name" value="NDPk_I"/>
    <property type="match status" value="1"/>
</dbReference>
<dbReference type="InterPro" id="IPR036850">
    <property type="entry name" value="NDK-like_dom_sf"/>
</dbReference>
<dbReference type="GO" id="GO:0004550">
    <property type="term" value="F:nucleoside diphosphate kinase activity"/>
    <property type="evidence" value="ECO:0007669"/>
    <property type="project" value="UniProtKB-UniRule"/>
</dbReference>
<evidence type="ECO:0000313" key="19">
    <source>
        <dbReference type="EMBL" id="KUK90490.1"/>
    </source>
</evidence>
<evidence type="ECO:0000313" key="22">
    <source>
        <dbReference type="Proteomes" id="UP000264215"/>
    </source>
</evidence>
<evidence type="ECO:0000256" key="5">
    <source>
        <dbReference type="ARBA" id="ARBA00022679"/>
    </source>
</evidence>
<evidence type="ECO:0000313" key="17">
    <source>
        <dbReference type="EMBL" id="HCO69003.1"/>
    </source>
</evidence>
<keyword evidence="10 12" id="KW-0460">Magnesium</keyword>
<evidence type="ECO:0000256" key="11">
    <source>
        <dbReference type="ARBA" id="ARBA00023080"/>
    </source>
</evidence>
<evidence type="ECO:0000256" key="1">
    <source>
        <dbReference type="ARBA" id="ARBA00001946"/>
    </source>
</evidence>
<keyword evidence="12" id="KW-0597">Phosphoprotein</keyword>
<evidence type="ECO:0000313" key="21">
    <source>
        <dbReference type="Proteomes" id="UP000055014"/>
    </source>
</evidence>
<evidence type="ECO:0000256" key="9">
    <source>
        <dbReference type="ARBA" id="ARBA00022840"/>
    </source>
</evidence>
<feature type="binding site" evidence="12 13">
    <location>
        <position position="57"/>
    </location>
    <ligand>
        <name>ATP</name>
        <dbReference type="ChEBI" id="CHEBI:30616"/>
    </ligand>
</feature>
<keyword evidence="8 12" id="KW-0418">Kinase</keyword>
<feature type="binding site" evidence="12 13">
    <location>
        <position position="85"/>
    </location>
    <ligand>
        <name>ATP</name>
        <dbReference type="ChEBI" id="CHEBI:30616"/>
    </ligand>
</feature>
<keyword evidence="6 12" id="KW-0479">Metal-binding</keyword>
<dbReference type="SMART" id="SM00562">
    <property type="entry name" value="NDK"/>
    <property type="match status" value="1"/>
</dbReference>
<dbReference type="GO" id="GO:0005737">
    <property type="term" value="C:cytoplasm"/>
    <property type="evidence" value="ECO:0007669"/>
    <property type="project" value="UniProtKB-SubCell"/>
</dbReference>
<dbReference type="PROSITE" id="PS51374">
    <property type="entry name" value="NDPK_LIKE"/>
    <property type="match status" value="1"/>
</dbReference>
<comment type="caution">
    <text evidence="18">The sequence shown here is derived from an EMBL/GenBank/DDBJ whole genome shotgun (WGS) entry which is preliminary data.</text>
</comment>
<dbReference type="Proteomes" id="UP000264215">
    <property type="component" value="Unassembled WGS sequence"/>
</dbReference>
<evidence type="ECO:0000313" key="20">
    <source>
        <dbReference type="Proteomes" id="UP000054260"/>
    </source>
</evidence>
<dbReference type="GO" id="GO:0006183">
    <property type="term" value="P:GTP biosynthetic process"/>
    <property type="evidence" value="ECO:0007669"/>
    <property type="project" value="UniProtKB-UniRule"/>
</dbReference>
<dbReference type="EMBL" id="LGGW01000032">
    <property type="protein sequence ID" value="KUK90490.1"/>
    <property type="molecule type" value="Genomic_DNA"/>
</dbReference>
<dbReference type="PATRIC" id="fig|1236046.5.peg.1789"/>
<reference evidence="20 21" key="2">
    <citation type="journal article" date="2015" name="MBio">
        <title>Genome-Resolved Metagenomic Analysis Reveals Roles for Candidate Phyla and Other Microbial Community Members in Biogeochemical Transformations in Oil Reservoirs.</title>
        <authorList>
            <person name="Hu P."/>
            <person name="Tom L."/>
            <person name="Singh A."/>
            <person name="Thomas B.C."/>
            <person name="Baker B.J."/>
            <person name="Piceno Y.M."/>
            <person name="Andersen G.L."/>
            <person name="Banfield J.F."/>
        </authorList>
    </citation>
    <scope>NUCLEOTIDE SEQUENCE [LARGE SCALE GENOMIC DNA]</scope>
</reference>
<dbReference type="Pfam" id="PF00334">
    <property type="entry name" value="NDK"/>
    <property type="match status" value="1"/>
</dbReference>
<evidence type="ECO:0000256" key="2">
    <source>
        <dbReference type="ARBA" id="ARBA00008142"/>
    </source>
</evidence>
<protein>
    <recommendedName>
        <fullName evidence="4 12">Nucleoside diphosphate kinase</fullName>
        <shortName evidence="12">NDK</shortName>
        <shortName evidence="12">NDP kinase</shortName>
        <ecNumber evidence="3 12">2.7.4.6</ecNumber>
    </recommendedName>
    <alternativeName>
        <fullName evidence="12">Nucleoside-2-P kinase</fullName>
    </alternativeName>
</protein>
<comment type="cofactor">
    <cofactor evidence="1 12">
        <name>Mg(2+)</name>
        <dbReference type="ChEBI" id="CHEBI:18420"/>
    </cofactor>
</comment>
<dbReference type="GO" id="GO:0006241">
    <property type="term" value="P:CTP biosynthetic process"/>
    <property type="evidence" value="ECO:0007669"/>
    <property type="project" value="UniProtKB-UniRule"/>
</dbReference>
<keyword evidence="11 12" id="KW-0546">Nucleotide metabolism</keyword>
<keyword evidence="9 12" id="KW-0067">ATP-binding</keyword>
<sequence length="147" mass="16643">MEKTFAYLKPNSIQRGLIGEIIRRIEEKGLKIVALKMLTISESMARELYREHAGKDFYEPLLAFIQSGPVVAMVLEGENAVQRLRILVGKTDPLEADPGSIRGRFGVSIRKNLIHASDSIESSNRETKIFFEETEINNYSLLNEGQF</sequence>
<dbReference type="InterPro" id="IPR034907">
    <property type="entry name" value="NDK-like_dom"/>
</dbReference>
<evidence type="ECO:0000256" key="13">
    <source>
        <dbReference type="PROSITE-ProRule" id="PRU00706"/>
    </source>
</evidence>
<keyword evidence="5 12" id="KW-0808">Transferase</keyword>
<feature type="binding site" evidence="12 13">
    <location>
        <position position="9"/>
    </location>
    <ligand>
        <name>ATP</name>
        <dbReference type="ChEBI" id="CHEBI:30616"/>
    </ligand>
</feature>
<evidence type="ECO:0000256" key="6">
    <source>
        <dbReference type="ARBA" id="ARBA00022723"/>
    </source>
</evidence>
<gene>
    <name evidence="12" type="primary">ndk</name>
    <name evidence="17" type="ORF">DIT26_00190</name>
    <name evidence="18" type="ORF">XD86_0192</name>
    <name evidence="19" type="ORF">XE02_0523</name>
</gene>
<dbReference type="FunFam" id="3.30.70.141:FF:000003">
    <property type="entry name" value="Nucleoside diphosphate kinase"/>
    <property type="match status" value="1"/>
</dbReference>
<dbReference type="GO" id="GO:0005524">
    <property type="term" value="F:ATP binding"/>
    <property type="evidence" value="ECO:0007669"/>
    <property type="project" value="UniProtKB-UniRule"/>
</dbReference>
<dbReference type="AlphaFoldDB" id="A0A101H137"/>
<evidence type="ECO:0000256" key="15">
    <source>
        <dbReference type="RuleBase" id="RU004013"/>
    </source>
</evidence>
<dbReference type="PROSITE" id="PS00469">
    <property type="entry name" value="NDPK"/>
    <property type="match status" value="1"/>
</dbReference>
<evidence type="ECO:0000259" key="16">
    <source>
        <dbReference type="SMART" id="SM00562"/>
    </source>
</evidence>
<dbReference type="Proteomes" id="UP000054260">
    <property type="component" value="Unassembled WGS sequence"/>
</dbReference>
<dbReference type="SUPFAM" id="SSF54919">
    <property type="entry name" value="Nucleoside diphosphate kinase, NDK"/>
    <property type="match status" value="1"/>
</dbReference>
<evidence type="ECO:0000256" key="4">
    <source>
        <dbReference type="ARBA" id="ARBA00017632"/>
    </source>
</evidence>
<name>A0A101H137_9BACT</name>
<comment type="similarity">
    <text evidence="2 12 13 14">Belongs to the NDK family.</text>
</comment>
<accession>A0A101H137</accession>
<comment type="subcellular location">
    <subcellularLocation>
        <location evidence="12">Cytoplasm</location>
    </subcellularLocation>
</comment>
<organism evidence="18 20">
    <name type="scientific">Mesotoga infera</name>
    <dbReference type="NCBI Taxonomy" id="1236046"/>
    <lineage>
        <taxon>Bacteria</taxon>
        <taxon>Thermotogati</taxon>
        <taxon>Thermotogota</taxon>
        <taxon>Thermotogae</taxon>
        <taxon>Kosmotogales</taxon>
        <taxon>Kosmotogaceae</taxon>
        <taxon>Mesotoga</taxon>
    </lineage>
</organism>
<comment type="catalytic activity">
    <reaction evidence="12">
        <text>a ribonucleoside 5'-diphosphate + ATP = a ribonucleoside 5'-triphosphate + ADP</text>
        <dbReference type="Rhea" id="RHEA:18113"/>
        <dbReference type="ChEBI" id="CHEBI:30616"/>
        <dbReference type="ChEBI" id="CHEBI:57930"/>
        <dbReference type="ChEBI" id="CHEBI:61557"/>
        <dbReference type="ChEBI" id="CHEBI:456216"/>
        <dbReference type="EC" id="2.7.4.6"/>
    </reaction>
</comment>
<evidence type="ECO:0000256" key="12">
    <source>
        <dbReference type="HAMAP-Rule" id="MF_00451"/>
    </source>
</evidence>
<evidence type="ECO:0000256" key="3">
    <source>
        <dbReference type="ARBA" id="ARBA00012966"/>
    </source>
</evidence>
<dbReference type="EMBL" id="DQBS01000004">
    <property type="protein sequence ID" value="HCO69003.1"/>
    <property type="molecule type" value="Genomic_DNA"/>
</dbReference>
<reference evidence="18" key="1">
    <citation type="journal article" date="2015" name="MBio">
        <title>Genome-resolved metagenomic analysis reveals roles for candidate phyla and other microbial community members in biogeochemical transformations in oil reservoirs.</title>
        <authorList>
            <person name="Hu P."/>
            <person name="Tom L."/>
            <person name="Singh A."/>
            <person name="Thomas B.C."/>
            <person name="Baker B.J."/>
            <person name="Piceno Y.M."/>
            <person name="Andersen G.L."/>
            <person name="Banfield J.F."/>
        </authorList>
    </citation>
    <scope>NUCLEOTIDE SEQUENCE [LARGE SCALE GENOMIC DNA]</scope>
    <source>
        <strain evidence="18">46_47</strain>
        <strain evidence="19">46_70</strain>
    </source>
</reference>
<dbReference type="EMBL" id="LGGH01000014">
    <property type="protein sequence ID" value="KUK68418.1"/>
    <property type="molecule type" value="Genomic_DNA"/>
</dbReference>
<dbReference type="NCBIfam" id="NF001908">
    <property type="entry name" value="PRK00668.1"/>
    <property type="match status" value="1"/>
</dbReference>
<dbReference type="PANTHER" id="PTHR11349">
    <property type="entry name" value="NUCLEOSIDE DIPHOSPHATE KINASE"/>
    <property type="match status" value="1"/>
</dbReference>
<comment type="function">
    <text evidence="12">Major role in the synthesis of nucleoside triphosphates other than ATP. The ATP gamma phosphate is transferred to the NDP beta phosphate via a ping-pong mechanism, using a phosphorylated active-site intermediate.</text>
</comment>
<feature type="binding site" evidence="12 13">
    <location>
        <position position="112"/>
    </location>
    <ligand>
        <name>ATP</name>
        <dbReference type="ChEBI" id="CHEBI:30616"/>
    </ligand>
</feature>
<comment type="subunit">
    <text evidence="12">Homotetramer.</text>
</comment>
<feature type="domain" description="Nucleoside diphosphate kinase-like" evidence="16">
    <location>
        <begin position="1"/>
        <end position="138"/>
    </location>
</feature>
<feature type="binding site" evidence="12 13">
    <location>
        <position position="102"/>
    </location>
    <ligand>
        <name>ATP</name>
        <dbReference type="ChEBI" id="CHEBI:30616"/>
    </ligand>
</feature>
<keyword evidence="7 12" id="KW-0547">Nucleotide-binding</keyword>
<feature type="active site" description="Pros-phosphohistidine intermediate" evidence="12 13">
    <location>
        <position position="115"/>
    </location>
</feature>
<dbReference type="HAMAP" id="MF_00451">
    <property type="entry name" value="NDP_kinase"/>
    <property type="match status" value="1"/>
</dbReference>
<feature type="binding site" evidence="12 13">
    <location>
        <position position="91"/>
    </location>
    <ligand>
        <name>ATP</name>
        <dbReference type="ChEBI" id="CHEBI:30616"/>
    </ligand>
</feature>
<evidence type="ECO:0000313" key="18">
    <source>
        <dbReference type="EMBL" id="KUK68418.1"/>
    </source>
</evidence>
<reference evidence="17 22" key="3">
    <citation type="journal article" date="2018" name="Nat. Biotechnol.">
        <title>A standardized bacterial taxonomy based on genome phylogeny substantially revises the tree of life.</title>
        <authorList>
            <person name="Parks D.H."/>
            <person name="Chuvochina M."/>
            <person name="Waite D.W."/>
            <person name="Rinke C."/>
            <person name="Skarshewski A."/>
            <person name="Chaumeil P.A."/>
            <person name="Hugenholtz P."/>
        </authorList>
    </citation>
    <scope>NUCLEOTIDE SEQUENCE [LARGE SCALE GENOMIC DNA]</scope>
    <source>
        <strain evidence="17">UBA9905</strain>
    </source>
</reference>
<dbReference type="Gene3D" id="3.30.70.141">
    <property type="entry name" value="Nucleoside diphosphate kinase-like domain"/>
    <property type="match status" value="1"/>
</dbReference>
<evidence type="ECO:0000256" key="10">
    <source>
        <dbReference type="ARBA" id="ARBA00022842"/>
    </source>
</evidence>
<proteinExistence type="inferred from homology"/>
<dbReference type="PRINTS" id="PR01243">
    <property type="entry name" value="NUCDPKINASE"/>
</dbReference>
<comment type="catalytic activity">
    <reaction evidence="12 15">
        <text>a 2'-deoxyribonucleoside 5'-diphosphate + ATP = a 2'-deoxyribonucleoside 5'-triphosphate + ADP</text>
        <dbReference type="Rhea" id="RHEA:44640"/>
        <dbReference type="ChEBI" id="CHEBI:30616"/>
        <dbReference type="ChEBI" id="CHEBI:61560"/>
        <dbReference type="ChEBI" id="CHEBI:73316"/>
        <dbReference type="ChEBI" id="CHEBI:456216"/>
        <dbReference type="EC" id="2.7.4.6"/>
    </reaction>
</comment>
<dbReference type="GO" id="GO:0006228">
    <property type="term" value="P:UTP biosynthetic process"/>
    <property type="evidence" value="ECO:0007669"/>
    <property type="project" value="UniProtKB-UniRule"/>
</dbReference>
<evidence type="ECO:0000256" key="8">
    <source>
        <dbReference type="ARBA" id="ARBA00022777"/>
    </source>
</evidence>
<dbReference type="InterPro" id="IPR001564">
    <property type="entry name" value="Nucleoside_diP_kinase"/>
</dbReference>
<dbReference type="InterPro" id="IPR023005">
    <property type="entry name" value="Nucleoside_diP_kinase_AS"/>
</dbReference>
<evidence type="ECO:0000256" key="7">
    <source>
        <dbReference type="ARBA" id="ARBA00022741"/>
    </source>
</evidence>
<dbReference type="EC" id="2.7.4.6" evidence="3 12"/>
<dbReference type="Proteomes" id="UP000055014">
    <property type="component" value="Unassembled WGS sequence"/>
</dbReference>
<evidence type="ECO:0000256" key="14">
    <source>
        <dbReference type="RuleBase" id="RU004011"/>
    </source>
</evidence>